<organism evidence="3 4">
    <name type="scientific">Candidatus Scatavimonas merdigallinarum</name>
    <dbReference type="NCBI Taxonomy" id="2840914"/>
    <lineage>
        <taxon>Bacteria</taxon>
        <taxon>Bacillati</taxon>
        <taxon>Bacillota</taxon>
        <taxon>Clostridia</taxon>
        <taxon>Eubacteriales</taxon>
        <taxon>Oscillospiraceae</taxon>
        <taxon>Oscillospiraceae incertae sedis</taxon>
        <taxon>Candidatus Scatavimonas</taxon>
    </lineage>
</organism>
<dbReference type="InterPro" id="IPR039564">
    <property type="entry name" value="Peptidase_C39-like"/>
</dbReference>
<dbReference type="EMBL" id="DVFW01000024">
    <property type="protein sequence ID" value="HIQ80511.1"/>
    <property type="molecule type" value="Genomic_DNA"/>
</dbReference>
<dbReference type="Pfam" id="PF13529">
    <property type="entry name" value="Peptidase_C39_2"/>
    <property type="match status" value="1"/>
</dbReference>
<name>A0A9D1CU90_9FIRM</name>
<dbReference type="PROSITE" id="PS51257">
    <property type="entry name" value="PROKAR_LIPOPROTEIN"/>
    <property type="match status" value="1"/>
</dbReference>
<proteinExistence type="predicted"/>
<dbReference type="PANTHER" id="PTHR37806:SF1">
    <property type="entry name" value="PEPTIDASE C39-LIKE DOMAIN-CONTAINING PROTEIN"/>
    <property type="match status" value="1"/>
</dbReference>
<evidence type="ECO:0000313" key="4">
    <source>
        <dbReference type="Proteomes" id="UP000886787"/>
    </source>
</evidence>
<dbReference type="Gene3D" id="3.90.70.10">
    <property type="entry name" value="Cysteine proteinases"/>
    <property type="match status" value="1"/>
</dbReference>
<protein>
    <submittedName>
        <fullName evidence="3">C39 family peptidase</fullName>
    </submittedName>
</protein>
<feature type="chain" id="PRO_5039436667" evidence="1">
    <location>
        <begin position="26"/>
        <end position="280"/>
    </location>
</feature>
<comment type="caution">
    <text evidence="3">The sequence shown here is derived from an EMBL/GenBank/DDBJ whole genome shotgun (WGS) entry which is preliminary data.</text>
</comment>
<dbReference type="PANTHER" id="PTHR37806">
    <property type="entry name" value="LMO0724 PROTEIN"/>
    <property type="match status" value="1"/>
</dbReference>
<sequence length="280" mass="30383">MNKGFKKDRRVFLPLLLCVLCAALAACSAGNSTLSPDAADSAAGSVDVAESKTISENEESEIASEDVADYTEPATSQNEYIIEDFPVLLQLPELPTGCEITALTMMLHAYGFDVDKVTMATSYLPTEFLNLYYGDDGTLYGNDLNKYFIGDPTTAGGYVCGTGAIITAANGYFSDCGSSMQAVDMTGASPEELYQLVKEDTPVLVWVTIDMQDRYAPTGMWYTESGVYVDWSTNDHGAVLIGYTEDTVTIADPLSGLMVYDKEQFEEVFASRSNQCVILQ</sequence>
<accession>A0A9D1CU90</accession>
<evidence type="ECO:0000259" key="2">
    <source>
        <dbReference type="Pfam" id="PF13529"/>
    </source>
</evidence>
<dbReference type="Proteomes" id="UP000886787">
    <property type="component" value="Unassembled WGS sequence"/>
</dbReference>
<dbReference type="AlphaFoldDB" id="A0A9D1CU90"/>
<feature type="signal peptide" evidence="1">
    <location>
        <begin position="1"/>
        <end position="25"/>
    </location>
</feature>
<evidence type="ECO:0000313" key="3">
    <source>
        <dbReference type="EMBL" id="HIQ80511.1"/>
    </source>
</evidence>
<reference evidence="3" key="2">
    <citation type="journal article" date="2021" name="PeerJ">
        <title>Extensive microbial diversity within the chicken gut microbiome revealed by metagenomics and culture.</title>
        <authorList>
            <person name="Gilroy R."/>
            <person name="Ravi A."/>
            <person name="Getino M."/>
            <person name="Pursley I."/>
            <person name="Horton D.L."/>
            <person name="Alikhan N.F."/>
            <person name="Baker D."/>
            <person name="Gharbi K."/>
            <person name="Hall N."/>
            <person name="Watson M."/>
            <person name="Adriaenssens E.M."/>
            <person name="Foster-Nyarko E."/>
            <person name="Jarju S."/>
            <person name="Secka A."/>
            <person name="Antonio M."/>
            <person name="Oren A."/>
            <person name="Chaudhuri R.R."/>
            <person name="La Ragione R."/>
            <person name="Hildebrand F."/>
            <person name="Pallen M.J."/>
        </authorList>
    </citation>
    <scope>NUCLEOTIDE SEQUENCE</scope>
    <source>
        <strain evidence="3">ChiSjej1B19-3389</strain>
    </source>
</reference>
<keyword evidence="1" id="KW-0732">Signal</keyword>
<reference evidence="3" key="1">
    <citation type="submission" date="2020-10" db="EMBL/GenBank/DDBJ databases">
        <authorList>
            <person name="Gilroy R."/>
        </authorList>
    </citation>
    <scope>NUCLEOTIDE SEQUENCE</scope>
    <source>
        <strain evidence="3">ChiSjej1B19-3389</strain>
    </source>
</reference>
<gene>
    <name evidence="3" type="ORF">IAD32_04410</name>
</gene>
<evidence type="ECO:0000256" key="1">
    <source>
        <dbReference type="SAM" id="SignalP"/>
    </source>
</evidence>
<feature type="domain" description="Peptidase C39-like" evidence="2">
    <location>
        <begin position="84"/>
        <end position="253"/>
    </location>
</feature>